<reference evidence="2 3" key="1">
    <citation type="submission" date="2007-10" db="EMBL/GenBank/DDBJ databases">
        <title>Complete sequence of Desulfococcus oleovorans Hxd3.</title>
        <authorList>
            <consortium name="US DOE Joint Genome Institute"/>
            <person name="Copeland A."/>
            <person name="Lucas S."/>
            <person name="Lapidus A."/>
            <person name="Barry K."/>
            <person name="Glavina del Rio T."/>
            <person name="Dalin E."/>
            <person name="Tice H."/>
            <person name="Pitluck S."/>
            <person name="Kiss H."/>
            <person name="Brettin T."/>
            <person name="Bruce D."/>
            <person name="Detter J.C."/>
            <person name="Han C."/>
            <person name="Schmutz J."/>
            <person name="Larimer F."/>
            <person name="Land M."/>
            <person name="Hauser L."/>
            <person name="Kyrpides N."/>
            <person name="Kim E."/>
            <person name="Wawrik B."/>
            <person name="Richardson P."/>
        </authorList>
    </citation>
    <scope>NUCLEOTIDE SEQUENCE [LARGE SCALE GENOMIC DNA]</scope>
    <source>
        <strain evidence="3">DSM 6200 / JCM 39069 / Hxd3</strain>
    </source>
</reference>
<dbReference type="RefSeq" id="WP_012175282.1">
    <property type="nucleotide sequence ID" value="NC_009943.1"/>
</dbReference>
<dbReference type="InterPro" id="IPR006016">
    <property type="entry name" value="UspA"/>
</dbReference>
<dbReference type="Pfam" id="PF00582">
    <property type="entry name" value="Usp"/>
    <property type="match status" value="2"/>
</dbReference>
<sequence length="310" mass="33411">MRKKILVAVDPSVCSRYAMQYAARLAEEIREVDFVLFHVQPTVSSYLVDEAMKRPQARAELDKLVRKNREAALALLEACRQYIIDAGVPVGAVEVKTMPRISGIAEDIVNTAQEGSYDAVLVGRRGIGGLQEMFLGSVTAGLLAGSRVIPVWIVDGPVESQNMAVAIDGSTQSLRVVDHVAHIFSDAPDARLTFLNVEPRLGDFTEIDPSLLEAAELEAAVLTANQQYVAGFMEKAAAMLAKAGIEKDRVTFKTVQSRFFAGRAILDELKKDGFGTVAVGKTGTGNSRTLGKVAGHITQKLSNAAVWVVP</sequence>
<feature type="domain" description="UspA" evidence="1">
    <location>
        <begin position="1"/>
        <end position="154"/>
    </location>
</feature>
<keyword evidence="3" id="KW-1185">Reference proteome</keyword>
<dbReference type="OrthoDB" id="5430193at2"/>
<feature type="domain" description="UspA" evidence="1">
    <location>
        <begin position="161"/>
        <end position="309"/>
    </location>
</feature>
<name>A8ZSD3_DESOH</name>
<evidence type="ECO:0000313" key="2">
    <source>
        <dbReference type="EMBL" id="ABW67670.1"/>
    </source>
</evidence>
<dbReference type="EMBL" id="CP000859">
    <property type="protein sequence ID" value="ABW67670.1"/>
    <property type="molecule type" value="Genomic_DNA"/>
</dbReference>
<dbReference type="KEGG" id="dol:Dole_1866"/>
<gene>
    <name evidence="2" type="ordered locus">Dole_1866</name>
</gene>
<accession>A8ZSD3</accession>
<dbReference type="InterPro" id="IPR014729">
    <property type="entry name" value="Rossmann-like_a/b/a_fold"/>
</dbReference>
<dbReference type="CDD" id="cd00293">
    <property type="entry name" value="USP-like"/>
    <property type="match status" value="2"/>
</dbReference>
<dbReference type="HOGENOM" id="CLU_075315_0_0_7"/>
<evidence type="ECO:0000313" key="3">
    <source>
        <dbReference type="Proteomes" id="UP000008561"/>
    </source>
</evidence>
<dbReference type="PANTHER" id="PTHR31964">
    <property type="entry name" value="ADENINE NUCLEOTIDE ALPHA HYDROLASES-LIKE SUPERFAMILY PROTEIN"/>
    <property type="match status" value="1"/>
</dbReference>
<dbReference type="Proteomes" id="UP000008561">
    <property type="component" value="Chromosome"/>
</dbReference>
<dbReference type="SUPFAM" id="SSF52402">
    <property type="entry name" value="Adenine nucleotide alpha hydrolases-like"/>
    <property type="match status" value="2"/>
</dbReference>
<dbReference type="AlphaFoldDB" id="A8ZSD3"/>
<dbReference type="Gene3D" id="3.40.50.620">
    <property type="entry name" value="HUPs"/>
    <property type="match status" value="2"/>
</dbReference>
<dbReference type="STRING" id="96561.Dole_1866"/>
<organism evidence="2 3">
    <name type="scientific">Desulfosudis oleivorans (strain DSM 6200 / JCM 39069 / Hxd3)</name>
    <name type="common">Desulfococcus oleovorans</name>
    <dbReference type="NCBI Taxonomy" id="96561"/>
    <lineage>
        <taxon>Bacteria</taxon>
        <taxon>Pseudomonadati</taxon>
        <taxon>Thermodesulfobacteriota</taxon>
        <taxon>Desulfobacteria</taxon>
        <taxon>Desulfobacterales</taxon>
        <taxon>Desulfosudaceae</taxon>
        <taxon>Desulfosudis</taxon>
    </lineage>
</organism>
<evidence type="ECO:0000259" key="1">
    <source>
        <dbReference type="Pfam" id="PF00582"/>
    </source>
</evidence>
<dbReference type="eggNOG" id="COG0589">
    <property type="taxonomic scope" value="Bacteria"/>
</dbReference>
<proteinExistence type="predicted"/>
<protein>
    <submittedName>
        <fullName evidence="2">UspA domain protein</fullName>
    </submittedName>
</protein>
<dbReference type="PANTHER" id="PTHR31964:SF113">
    <property type="entry name" value="USPA DOMAIN-CONTAINING PROTEIN"/>
    <property type="match status" value="1"/>
</dbReference>